<dbReference type="PANTHER" id="PTHR13768">
    <property type="entry name" value="SOLUBLE NSF ATTACHMENT PROTEIN SNAP"/>
    <property type="match status" value="1"/>
</dbReference>
<evidence type="ECO:0000256" key="1">
    <source>
        <dbReference type="ARBA" id="ARBA00010050"/>
    </source>
</evidence>
<keyword evidence="3" id="KW-0653">Protein transport</keyword>
<evidence type="ECO:0000313" key="4">
    <source>
        <dbReference type="EMBL" id="UYV80459.1"/>
    </source>
</evidence>
<organism evidence="4 5">
    <name type="scientific">Cordylochernes scorpioides</name>
    <dbReference type="NCBI Taxonomy" id="51811"/>
    <lineage>
        <taxon>Eukaryota</taxon>
        <taxon>Metazoa</taxon>
        <taxon>Ecdysozoa</taxon>
        <taxon>Arthropoda</taxon>
        <taxon>Chelicerata</taxon>
        <taxon>Arachnida</taxon>
        <taxon>Pseudoscorpiones</taxon>
        <taxon>Cheliferoidea</taxon>
        <taxon>Chernetidae</taxon>
        <taxon>Cordylochernes</taxon>
    </lineage>
</organism>
<comment type="similarity">
    <text evidence="1">Belongs to the SNAP family.</text>
</comment>
<keyword evidence="2" id="KW-0813">Transport</keyword>
<evidence type="ECO:0000256" key="2">
    <source>
        <dbReference type="ARBA" id="ARBA00022448"/>
    </source>
</evidence>
<dbReference type="InterPro" id="IPR011990">
    <property type="entry name" value="TPR-like_helical_dom_sf"/>
</dbReference>
<evidence type="ECO:0000313" key="5">
    <source>
        <dbReference type="Proteomes" id="UP001235939"/>
    </source>
</evidence>
<dbReference type="EMBL" id="CP092881">
    <property type="protein sequence ID" value="UYV80459.1"/>
    <property type="molecule type" value="Genomic_DNA"/>
</dbReference>
<sequence>MGVVLSDAVVQGRFVVAAKHHVSIAEICETELGDIPQLGARSSPDFVSNPTLVTQAMSNYETAADFFKGEQSTSSANRCLTSVAKYAAQLGDYQKAVDIYEEVGTAALASPLLKYSAKDHFFKAALCHMCVDSINAQLSTQLQMSVQIAVKKYEDISPTFTDSRECKLLKELLSSLEEQDTDSFTEAVTKFDSISRLDPWHTALLLRIKKSIAQGPDLL</sequence>
<dbReference type="Gene3D" id="1.25.40.10">
    <property type="entry name" value="Tetratricopeptide repeat domain"/>
    <property type="match status" value="1"/>
</dbReference>
<name>A0ABY6LH06_9ARAC</name>
<dbReference type="InterPro" id="IPR000744">
    <property type="entry name" value="NSF_attach"/>
</dbReference>
<dbReference type="Proteomes" id="UP001235939">
    <property type="component" value="Chromosome 19"/>
</dbReference>
<dbReference type="SUPFAM" id="SSF48452">
    <property type="entry name" value="TPR-like"/>
    <property type="match status" value="1"/>
</dbReference>
<gene>
    <name evidence="4" type="ORF">LAZ67_19000227</name>
</gene>
<reference evidence="4 5" key="1">
    <citation type="submission" date="2022-01" db="EMBL/GenBank/DDBJ databases">
        <title>A chromosomal length assembly of Cordylochernes scorpioides.</title>
        <authorList>
            <person name="Zeh D."/>
            <person name="Zeh J."/>
        </authorList>
    </citation>
    <scope>NUCLEOTIDE SEQUENCE [LARGE SCALE GENOMIC DNA]</scope>
    <source>
        <strain evidence="4">IN4F17</strain>
        <tissue evidence="4">Whole Body</tissue>
    </source>
</reference>
<keyword evidence="5" id="KW-1185">Reference proteome</keyword>
<protein>
    <submittedName>
        <fullName evidence="4">NAPA</fullName>
    </submittedName>
</protein>
<proteinExistence type="inferred from homology"/>
<dbReference type="PANTHER" id="PTHR13768:SF8">
    <property type="entry name" value="ALPHA-SOLUBLE NSF ATTACHMENT PROTEIN"/>
    <property type="match status" value="1"/>
</dbReference>
<dbReference type="Pfam" id="PF14938">
    <property type="entry name" value="SNAP"/>
    <property type="match status" value="1"/>
</dbReference>
<evidence type="ECO:0000256" key="3">
    <source>
        <dbReference type="ARBA" id="ARBA00022927"/>
    </source>
</evidence>
<accession>A0ABY6LH06</accession>